<dbReference type="EMBL" id="CP157743">
    <property type="protein sequence ID" value="XBS21834.1"/>
    <property type="molecule type" value="Genomic_DNA"/>
</dbReference>
<dbReference type="InterPro" id="IPR029001">
    <property type="entry name" value="ITPase-like_fam"/>
</dbReference>
<dbReference type="AlphaFoldDB" id="A0AAU7NXY0"/>
<dbReference type="CDD" id="cd00555">
    <property type="entry name" value="Maf"/>
    <property type="match status" value="1"/>
</dbReference>
<dbReference type="KEGG" id="mech:Q9L42_006840"/>
<proteinExistence type="inferred from homology"/>
<feature type="site" description="Important for substrate specificity" evidence="4">
    <location>
        <position position="14"/>
    </location>
</feature>
<comment type="catalytic activity">
    <reaction evidence="4">
        <text>UTP + H2O = UMP + diphosphate + H(+)</text>
        <dbReference type="Rhea" id="RHEA:29395"/>
        <dbReference type="ChEBI" id="CHEBI:15377"/>
        <dbReference type="ChEBI" id="CHEBI:15378"/>
        <dbReference type="ChEBI" id="CHEBI:33019"/>
        <dbReference type="ChEBI" id="CHEBI:46398"/>
        <dbReference type="ChEBI" id="CHEBI:57865"/>
        <dbReference type="EC" id="3.6.1.9"/>
    </reaction>
</comment>
<dbReference type="GO" id="GO:0047429">
    <property type="term" value="F:nucleoside triphosphate diphosphatase activity"/>
    <property type="evidence" value="ECO:0007669"/>
    <property type="project" value="UniProtKB-EC"/>
</dbReference>
<name>A0AAU7NXY0_9GAMM</name>
<organism evidence="5 6">
    <name type="scientific">Methylomarinum roseum</name>
    <dbReference type="NCBI Taxonomy" id="3067653"/>
    <lineage>
        <taxon>Bacteria</taxon>
        <taxon>Pseudomonadati</taxon>
        <taxon>Pseudomonadota</taxon>
        <taxon>Gammaproteobacteria</taxon>
        <taxon>Methylococcales</taxon>
        <taxon>Methylococcaceae</taxon>
        <taxon>Methylomarinum</taxon>
    </lineage>
</organism>
<dbReference type="PANTHER" id="PTHR43213">
    <property type="entry name" value="BIFUNCTIONAL DTTP/UTP PYROPHOSPHATASE/METHYLTRANSFERASE PROTEIN-RELATED"/>
    <property type="match status" value="1"/>
</dbReference>
<dbReference type="GO" id="GO:0009117">
    <property type="term" value="P:nucleotide metabolic process"/>
    <property type="evidence" value="ECO:0007669"/>
    <property type="project" value="UniProtKB-KW"/>
</dbReference>
<evidence type="ECO:0000256" key="1">
    <source>
        <dbReference type="ARBA" id="ARBA00001968"/>
    </source>
</evidence>
<dbReference type="EC" id="3.6.1.9" evidence="4"/>
<dbReference type="GO" id="GO:0005737">
    <property type="term" value="C:cytoplasm"/>
    <property type="evidence" value="ECO:0007669"/>
    <property type="project" value="UniProtKB-SubCell"/>
</dbReference>
<dbReference type="PANTHER" id="PTHR43213:SF5">
    <property type="entry name" value="BIFUNCTIONAL DTTP_UTP PYROPHOSPHATASE_METHYLTRANSFERASE PROTEIN-RELATED"/>
    <property type="match status" value="1"/>
</dbReference>
<evidence type="ECO:0000256" key="3">
    <source>
        <dbReference type="ARBA" id="ARBA00023080"/>
    </source>
</evidence>
<keyword evidence="2 4" id="KW-0378">Hydrolase</keyword>
<reference evidence="5 6" key="1">
    <citation type="journal article" date="2024" name="Microbiology">
        <title>Methylomarinum rosea sp. nov., a novel halophilic methanotrophic bacterium from the hypersaline Lake Elton.</title>
        <authorList>
            <person name="Suleimanov R.Z."/>
            <person name="Oshkin I.Y."/>
            <person name="Danilova O.V."/>
            <person name="Suzina N.E."/>
            <person name="Dedysh S.N."/>
        </authorList>
    </citation>
    <scope>NUCLEOTIDE SEQUENCE [LARGE SCALE GENOMIC DNA]</scope>
    <source>
        <strain evidence="5 6">Ch1-1</strain>
    </source>
</reference>
<comment type="caution">
    <text evidence="4">Lacks conserved residue(s) required for the propagation of feature annotation.</text>
</comment>
<comment type="cofactor">
    <cofactor evidence="1 4">
        <name>a divalent metal cation</name>
        <dbReference type="ChEBI" id="CHEBI:60240"/>
    </cofactor>
</comment>
<feature type="site" description="Important for substrate specificity" evidence="4">
    <location>
        <position position="73"/>
    </location>
</feature>
<feature type="site" description="Important for substrate specificity" evidence="4">
    <location>
        <position position="155"/>
    </location>
</feature>
<comment type="subcellular location">
    <subcellularLocation>
        <location evidence="4">Cytoplasm</location>
    </subcellularLocation>
</comment>
<dbReference type="Proteomes" id="UP001225378">
    <property type="component" value="Chromosome"/>
</dbReference>
<evidence type="ECO:0000256" key="4">
    <source>
        <dbReference type="HAMAP-Rule" id="MF_00528"/>
    </source>
</evidence>
<dbReference type="InterPro" id="IPR003697">
    <property type="entry name" value="Maf-like"/>
</dbReference>
<sequence>MMTKQIVLASASPRRRELLDQIGVSYRVHVVDIDETPLLNELPRAYVTRIAAEKSAACCSQLNVGKPVLAADTAVVVQGRIMGKPQDFEHARQMLELLSGQTHQVYSAVSVRGDNRHEQAVSITDVTFRALTGNEIKAYWRTGEPRDKAGAYAIQGFASIFIQSIKGSFSGVVGLPLFETAQLLERQGIKIIT</sequence>
<accession>A0AAU7NXY0</accession>
<dbReference type="PIRSF" id="PIRSF006305">
    <property type="entry name" value="Maf"/>
    <property type="match status" value="1"/>
</dbReference>
<protein>
    <recommendedName>
        <fullName evidence="4">dTTP/UTP pyrophosphatase</fullName>
        <shortName evidence="4">dTTPase/UTPase</shortName>
        <ecNumber evidence="4">3.6.1.9</ecNumber>
    </recommendedName>
    <alternativeName>
        <fullName evidence="4">Nucleoside triphosphate pyrophosphatase</fullName>
    </alternativeName>
    <alternativeName>
        <fullName evidence="4">Nucleotide pyrophosphatase</fullName>
        <shortName evidence="4">Nucleotide PPase</shortName>
    </alternativeName>
</protein>
<dbReference type="Pfam" id="PF02545">
    <property type="entry name" value="Maf"/>
    <property type="match status" value="1"/>
</dbReference>
<dbReference type="Gene3D" id="3.90.950.10">
    <property type="match status" value="1"/>
</dbReference>
<comment type="catalytic activity">
    <reaction evidence="4">
        <text>dTTP + H2O = dTMP + diphosphate + H(+)</text>
        <dbReference type="Rhea" id="RHEA:28534"/>
        <dbReference type="ChEBI" id="CHEBI:15377"/>
        <dbReference type="ChEBI" id="CHEBI:15378"/>
        <dbReference type="ChEBI" id="CHEBI:33019"/>
        <dbReference type="ChEBI" id="CHEBI:37568"/>
        <dbReference type="ChEBI" id="CHEBI:63528"/>
        <dbReference type="EC" id="3.6.1.9"/>
    </reaction>
</comment>
<keyword evidence="4" id="KW-0963">Cytoplasm</keyword>
<evidence type="ECO:0000256" key="2">
    <source>
        <dbReference type="ARBA" id="ARBA00022801"/>
    </source>
</evidence>
<dbReference type="HAMAP" id="MF_00528">
    <property type="entry name" value="Maf"/>
    <property type="match status" value="1"/>
</dbReference>
<dbReference type="SUPFAM" id="SSF52972">
    <property type="entry name" value="ITPase-like"/>
    <property type="match status" value="1"/>
</dbReference>
<evidence type="ECO:0000313" key="5">
    <source>
        <dbReference type="EMBL" id="XBS21834.1"/>
    </source>
</evidence>
<comment type="function">
    <text evidence="4">Nucleoside triphosphate pyrophosphatase that hydrolyzes dTTP and UTP. May have a dual role in cell division arrest and in preventing the incorporation of modified nucleotides into cellular nucleic acids.</text>
</comment>
<feature type="active site" description="Proton acceptor" evidence="4">
    <location>
        <position position="72"/>
    </location>
</feature>
<keyword evidence="6" id="KW-1185">Reference proteome</keyword>
<gene>
    <name evidence="5" type="ORF">Q9L42_006840</name>
</gene>
<dbReference type="NCBIfam" id="TIGR00172">
    <property type="entry name" value="maf"/>
    <property type="match status" value="1"/>
</dbReference>
<comment type="similarity">
    <text evidence="4">Belongs to the Maf family. YhdE subfamily.</text>
</comment>
<evidence type="ECO:0000313" key="6">
    <source>
        <dbReference type="Proteomes" id="UP001225378"/>
    </source>
</evidence>
<keyword evidence="3 4" id="KW-0546">Nucleotide metabolism</keyword>